<proteinExistence type="predicted"/>
<organism evidence="1 2">
    <name type="scientific">Romanomermis culicivorax</name>
    <name type="common">Nematode worm</name>
    <dbReference type="NCBI Taxonomy" id="13658"/>
    <lineage>
        <taxon>Eukaryota</taxon>
        <taxon>Metazoa</taxon>
        <taxon>Ecdysozoa</taxon>
        <taxon>Nematoda</taxon>
        <taxon>Enoplea</taxon>
        <taxon>Dorylaimia</taxon>
        <taxon>Mermithida</taxon>
        <taxon>Mermithoidea</taxon>
        <taxon>Mermithidae</taxon>
        <taxon>Romanomermis</taxon>
    </lineage>
</organism>
<evidence type="ECO:0000313" key="2">
    <source>
        <dbReference type="WBParaSite" id="nRc.2.0.1.t06799-RA"/>
    </source>
</evidence>
<keyword evidence="1" id="KW-1185">Reference proteome</keyword>
<accession>A0A915HY36</accession>
<name>A0A915HY36_ROMCU</name>
<reference evidence="2" key="1">
    <citation type="submission" date="2022-11" db="UniProtKB">
        <authorList>
            <consortium name="WormBaseParasite"/>
        </authorList>
    </citation>
    <scope>IDENTIFICATION</scope>
</reference>
<sequence length="90" mass="8868">MLQITIPAGGAALSMGAMAMTNVGWEPEVPAVAETAKVMAEVDVTAVEGGSKKAVVGNDAIVVVGVSDFEDFICSTSIGGARGNGALNSG</sequence>
<dbReference type="WBParaSite" id="nRc.2.0.1.t06799-RA">
    <property type="protein sequence ID" value="nRc.2.0.1.t06799-RA"/>
    <property type="gene ID" value="nRc.2.0.1.g06799"/>
</dbReference>
<evidence type="ECO:0000313" key="1">
    <source>
        <dbReference type="Proteomes" id="UP000887565"/>
    </source>
</evidence>
<dbReference type="Proteomes" id="UP000887565">
    <property type="component" value="Unplaced"/>
</dbReference>
<protein>
    <submittedName>
        <fullName evidence="2">Secreted protein</fullName>
    </submittedName>
</protein>
<dbReference type="AlphaFoldDB" id="A0A915HY36"/>